<name>A0A9P9IAE4_9HYPO</name>
<evidence type="ECO:0000313" key="2">
    <source>
        <dbReference type="EMBL" id="KAH7112429.1"/>
    </source>
</evidence>
<dbReference type="AlphaFoldDB" id="A0A9P9IAE4"/>
<dbReference type="EMBL" id="JAGMUV010000038">
    <property type="protein sequence ID" value="KAH7112429.1"/>
    <property type="molecule type" value="Genomic_DNA"/>
</dbReference>
<keyword evidence="3" id="KW-1185">Reference proteome</keyword>
<evidence type="ECO:0000256" key="1">
    <source>
        <dbReference type="SAM" id="MobiDB-lite"/>
    </source>
</evidence>
<feature type="region of interest" description="Disordered" evidence="1">
    <location>
        <begin position="106"/>
        <end position="156"/>
    </location>
</feature>
<organism evidence="2 3">
    <name type="scientific">Dactylonectria macrodidyma</name>
    <dbReference type="NCBI Taxonomy" id="307937"/>
    <lineage>
        <taxon>Eukaryota</taxon>
        <taxon>Fungi</taxon>
        <taxon>Dikarya</taxon>
        <taxon>Ascomycota</taxon>
        <taxon>Pezizomycotina</taxon>
        <taxon>Sordariomycetes</taxon>
        <taxon>Hypocreomycetidae</taxon>
        <taxon>Hypocreales</taxon>
        <taxon>Nectriaceae</taxon>
        <taxon>Dactylonectria</taxon>
    </lineage>
</organism>
<dbReference type="Proteomes" id="UP000738349">
    <property type="component" value="Unassembled WGS sequence"/>
</dbReference>
<protein>
    <recommendedName>
        <fullName evidence="4">Protein NO VEIN C-terminal domain-containing protein</fullName>
    </recommendedName>
</protein>
<proteinExistence type="predicted"/>
<comment type="caution">
    <text evidence="2">The sequence shown here is derived from an EMBL/GenBank/DDBJ whole genome shotgun (WGS) entry which is preliminary data.</text>
</comment>
<evidence type="ECO:0000313" key="3">
    <source>
        <dbReference type="Proteomes" id="UP000738349"/>
    </source>
</evidence>
<accession>A0A9P9IAE4</accession>
<sequence>MGKTENNYDPQMPPLPLREPPECKECGHACKRESRGRRWCWCCYCYIRNQQPVWSTWDDTEGVEPGNPLCDCGYYSRNGTKRTGEPFKSCAVGRCNMSDYKGWPSKKAPGPSYLTPPATPSSYKGPQPTGRIGDSSYTSPQEPRRNRPFGNDEPLYTRKDPELIRLLEHIFTIAEKKRFPSQMPDMSDLRNALPAISSSTQAPIPFKIRSSTDFERHSKIGAAGELYVWALISFLLPANGIYFADWKSNMRNWAKQHPDLAHFPDYVGGETADLDFLDDTGTFTKLLIQSGYLDSRIWRGQKPHYLIEVKSSLANKNKEFYLSSNQYDRMQENAKPRPSSSKRPTIYMVARVSNLQQHDIDLRFYIDPESMRKEKKLRFRQVWAVEEVEELIR</sequence>
<evidence type="ECO:0008006" key="4">
    <source>
        <dbReference type="Google" id="ProtNLM"/>
    </source>
</evidence>
<gene>
    <name evidence="2" type="ORF">EDB81DRAFT_828182</name>
</gene>
<dbReference type="OrthoDB" id="1262810at2759"/>
<reference evidence="2" key="1">
    <citation type="journal article" date="2021" name="Nat. Commun.">
        <title>Genetic determinants of endophytism in the Arabidopsis root mycobiome.</title>
        <authorList>
            <person name="Mesny F."/>
            <person name="Miyauchi S."/>
            <person name="Thiergart T."/>
            <person name="Pickel B."/>
            <person name="Atanasova L."/>
            <person name="Karlsson M."/>
            <person name="Huettel B."/>
            <person name="Barry K.W."/>
            <person name="Haridas S."/>
            <person name="Chen C."/>
            <person name="Bauer D."/>
            <person name="Andreopoulos W."/>
            <person name="Pangilinan J."/>
            <person name="LaButti K."/>
            <person name="Riley R."/>
            <person name="Lipzen A."/>
            <person name="Clum A."/>
            <person name="Drula E."/>
            <person name="Henrissat B."/>
            <person name="Kohler A."/>
            <person name="Grigoriev I.V."/>
            <person name="Martin F.M."/>
            <person name="Hacquard S."/>
        </authorList>
    </citation>
    <scope>NUCLEOTIDE SEQUENCE</scope>
    <source>
        <strain evidence="2">MPI-CAGE-AT-0147</strain>
    </source>
</reference>